<dbReference type="PANTHER" id="PTHR11097:SF9">
    <property type="entry name" value="EXOSOME COMPLEX COMPONENT RRP43"/>
    <property type="match status" value="1"/>
</dbReference>
<dbReference type="GO" id="GO:0000176">
    <property type="term" value="C:nuclear exosome (RNase complex)"/>
    <property type="evidence" value="ECO:0007669"/>
    <property type="project" value="TreeGrafter"/>
</dbReference>
<keyword evidence="4" id="KW-0963">Cytoplasm</keyword>
<dbReference type="GO" id="GO:0071028">
    <property type="term" value="P:nuclear mRNA surveillance"/>
    <property type="evidence" value="ECO:0007669"/>
    <property type="project" value="TreeGrafter"/>
</dbReference>
<dbReference type="InterPro" id="IPR027408">
    <property type="entry name" value="PNPase/RNase_PH_dom_sf"/>
</dbReference>
<evidence type="ECO:0000256" key="1">
    <source>
        <dbReference type="ARBA" id="ARBA00004496"/>
    </source>
</evidence>
<dbReference type="InterPro" id="IPR020568">
    <property type="entry name" value="Ribosomal_Su5_D2-typ_SF"/>
</dbReference>
<dbReference type="GO" id="GO:0034475">
    <property type="term" value="P:U4 snRNA 3'-end processing"/>
    <property type="evidence" value="ECO:0007669"/>
    <property type="project" value="TreeGrafter"/>
</dbReference>
<keyword evidence="7" id="KW-0694">RNA-binding</keyword>
<evidence type="ECO:0000259" key="11">
    <source>
        <dbReference type="Pfam" id="PF03725"/>
    </source>
</evidence>
<dbReference type="InterPro" id="IPR015847">
    <property type="entry name" value="ExoRNase_PH_dom2"/>
</dbReference>
<keyword evidence="8" id="KW-0539">Nucleus</keyword>
<comment type="caution">
    <text evidence="12">The sequence shown here is derived from an EMBL/GenBank/DDBJ whole genome shotgun (WGS) entry which is preliminary data.</text>
</comment>
<evidence type="ECO:0000256" key="6">
    <source>
        <dbReference type="ARBA" id="ARBA00022835"/>
    </source>
</evidence>
<evidence type="ECO:0000313" key="12">
    <source>
        <dbReference type="EMBL" id="KAF9948124.1"/>
    </source>
</evidence>
<name>A0A9P6IXH1_MORAP</name>
<evidence type="ECO:0000256" key="9">
    <source>
        <dbReference type="ARBA" id="ARBA00030617"/>
    </source>
</evidence>
<reference evidence="12" key="1">
    <citation type="journal article" date="2020" name="Fungal Divers.">
        <title>Resolving the Mortierellaceae phylogeny through synthesis of multi-gene phylogenetics and phylogenomics.</title>
        <authorList>
            <person name="Vandepol N."/>
            <person name="Liber J."/>
            <person name="Desiro A."/>
            <person name="Na H."/>
            <person name="Kennedy M."/>
            <person name="Barry K."/>
            <person name="Grigoriev I.V."/>
            <person name="Miller A.N."/>
            <person name="O'Donnell K."/>
            <person name="Stajich J.E."/>
            <person name="Bonito G."/>
        </authorList>
    </citation>
    <scope>NUCLEOTIDE SEQUENCE</scope>
    <source>
        <strain evidence="12">CK1249</strain>
    </source>
</reference>
<dbReference type="GO" id="GO:0034473">
    <property type="term" value="P:U1 snRNA 3'-end processing"/>
    <property type="evidence" value="ECO:0007669"/>
    <property type="project" value="TreeGrafter"/>
</dbReference>
<proteinExistence type="inferred from homology"/>
<gene>
    <name evidence="12" type="ORF">BGZ70_002351</name>
</gene>
<sequence>MTALESTSPSLAATSPAFTFSASTFQKLHPTEFFRKFASQGVRPDGRLLNAFRPTTVHYGVITTANGSAMVRIGGTTVVCGVKAEVAEPKLHTPDHGYFVPNVDLSPICSGAFRPGPPSAQAQVVSESIDRVLKESKVLDLKDLCIEEGKAVWALWVDVVCVSYDGNIYDAALTAVMAALANVRIRKPTYDEGVVKVSGAEDMNDDNSFKLKLARTPLSATFALFDTSLTVLADPNDSEESICDGSISVTLDEHGQLCAVSKVGAGSSSQSLLKQCIDRTRERATELRAIMSQQQQ</sequence>
<evidence type="ECO:0000256" key="8">
    <source>
        <dbReference type="ARBA" id="ARBA00023242"/>
    </source>
</evidence>
<dbReference type="GO" id="GO:0071038">
    <property type="term" value="P:TRAMP-dependent tRNA surveillance pathway"/>
    <property type="evidence" value="ECO:0007669"/>
    <property type="project" value="TreeGrafter"/>
</dbReference>
<dbReference type="GO" id="GO:0016075">
    <property type="term" value="P:rRNA catabolic process"/>
    <property type="evidence" value="ECO:0007669"/>
    <property type="project" value="TreeGrafter"/>
</dbReference>
<dbReference type="InterPro" id="IPR001247">
    <property type="entry name" value="ExoRNase_PH_dom1"/>
</dbReference>
<evidence type="ECO:0000256" key="4">
    <source>
        <dbReference type="ARBA" id="ARBA00022490"/>
    </source>
</evidence>
<dbReference type="SUPFAM" id="SSF54211">
    <property type="entry name" value="Ribosomal protein S5 domain 2-like"/>
    <property type="match status" value="1"/>
</dbReference>
<dbReference type="InterPro" id="IPR036345">
    <property type="entry name" value="ExoRNase_PH_dom2_sf"/>
</dbReference>
<dbReference type="GO" id="GO:0034476">
    <property type="term" value="P:U5 snRNA 3'-end processing"/>
    <property type="evidence" value="ECO:0007669"/>
    <property type="project" value="TreeGrafter"/>
</dbReference>
<protein>
    <recommendedName>
        <fullName evidence="9">Ribosomal RNA-processing protein 43</fullName>
    </recommendedName>
</protein>
<dbReference type="FunFam" id="3.30.230.70:FF:000017">
    <property type="entry name" value="Exosome complex component Rrp42"/>
    <property type="match status" value="1"/>
</dbReference>
<dbReference type="EMBL" id="JAAAHY010001568">
    <property type="protein sequence ID" value="KAF9948124.1"/>
    <property type="molecule type" value="Genomic_DNA"/>
</dbReference>
<dbReference type="AlphaFoldDB" id="A0A9P6IXH1"/>
<evidence type="ECO:0000256" key="7">
    <source>
        <dbReference type="ARBA" id="ARBA00022884"/>
    </source>
</evidence>
<evidence type="ECO:0000256" key="5">
    <source>
        <dbReference type="ARBA" id="ARBA00022552"/>
    </source>
</evidence>
<dbReference type="CDD" id="cd11369">
    <property type="entry name" value="RNase_PH_RRP43"/>
    <property type="match status" value="1"/>
</dbReference>
<dbReference type="GO" id="GO:0071035">
    <property type="term" value="P:nuclear polyadenylation-dependent rRNA catabolic process"/>
    <property type="evidence" value="ECO:0007669"/>
    <property type="project" value="TreeGrafter"/>
</dbReference>
<evidence type="ECO:0000313" key="13">
    <source>
        <dbReference type="Proteomes" id="UP000738359"/>
    </source>
</evidence>
<accession>A0A9P6IXH1</accession>
<dbReference type="SUPFAM" id="SSF55666">
    <property type="entry name" value="Ribonuclease PH domain 2-like"/>
    <property type="match status" value="1"/>
</dbReference>
<evidence type="ECO:0000259" key="10">
    <source>
        <dbReference type="Pfam" id="PF01138"/>
    </source>
</evidence>
<comment type="similarity">
    <text evidence="3">Belongs to the RNase PH family.</text>
</comment>
<dbReference type="InterPro" id="IPR050590">
    <property type="entry name" value="Exosome_comp_Rrp42_subfam"/>
</dbReference>
<dbReference type="PANTHER" id="PTHR11097">
    <property type="entry name" value="EXOSOME COMPLEX EXONUCLEASE RIBOSOMAL RNA PROCESSING PROTEIN"/>
    <property type="match status" value="1"/>
</dbReference>
<keyword evidence="13" id="KW-1185">Reference proteome</keyword>
<keyword evidence="5" id="KW-0698">rRNA processing</keyword>
<dbReference type="Proteomes" id="UP000738359">
    <property type="component" value="Unassembled WGS sequence"/>
</dbReference>
<dbReference type="GO" id="GO:0005730">
    <property type="term" value="C:nucleolus"/>
    <property type="evidence" value="ECO:0007669"/>
    <property type="project" value="UniProtKB-SubCell"/>
</dbReference>
<evidence type="ECO:0000256" key="3">
    <source>
        <dbReference type="ARBA" id="ARBA00006678"/>
    </source>
</evidence>
<dbReference type="GO" id="GO:0000467">
    <property type="term" value="P:exonucleolytic trimming to generate mature 3'-end of 5.8S rRNA from tricistronic rRNA transcript (SSU-rRNA, 5.8S rRNA, LSU-rRNA)"/>
    <property type="evidence" value="ECO:0007669"/>
    <property type="project" value="TreeGrafter"/>
</dbReference>
<feature type="domain" description="Exoribonuclease phosphorolytic" evidence="11">
    <location>
        <begin position="217"/>
        <end position="280"/>
    </location>
</feature>
<organism evidence="12 13">
    <name type="scientific">Mortierella alpina</name>
    <name type="common">Oleaginous fungus</name>
    <name type="synonym">Mortierella renispora</name>
    <dbReference type="NCBI Taxonomy" id="64518"/>
    <lineage>
        <taxon>Eukaryota</taxon>
        <taxon>Fungi</taxon>
        <taxon>Fungi incertae sedis</taxon>
        <taxon>Mucoromycota</taxon>
        <taxon>Mortierellomycotina</taxon>
        <taxon>Mortierellomycetes</taxon>
        <taxon>Mortierellales</taxon>
        <taxon>Mortierellaceae</taxon>
        <taxon>Mortierella</taxon>
    </lineage>
</organism>
<keyword evidence="6" id="KW-0271">Exosome</keyword>
<dbReference type="InterPro" id="IPR033196">
    <property type="entry name" value="Rrp43"/>
</dbReference>
<dbReference type="GO" id="GO:0000177">
    <property type="term" value="C:cytoplasmic exosome (RNase complex)"/>
    <property type="evidence" value="ECO:0007669"/>
    <property type="project" value="TreeGrafter"/>
</dbReference>
<evidence type="ECO:0000256" key="2">
    <source>
        <dbReference type="ARBA" id="ARBA00004604"/>
    </source>
</evidence>
<dbReference type="GO" id="GO:0035925">
    <property type="term" value="F:mRNA 3'-UTR AU-rich region binding"/>
    <property type="evidence" value="ECO:0007669"/>
    <property type="project" value="TreeGrafter"/>
</dbReference>
<dbReference type="Pfam" id="PF01138">
    <property type="entry name" value="RNase_PH"/>
    <property type="match status" value="1"/>
</dbReference>
<dbReference type="Gene3D" id="3.30.230.70">
    <property type="entry name" value="GHMP Kinase, N-terminal domain"/>
    <property type="match status" value="1"/>
</dbReference>
<dbReference type="Pfam" id="PF03725">
    <property type="entry name" value="RNase_PH_C"/>
    <property type="match status" value="1"/>
</dbReference>
<dbReference type="OrthoDB" id="45882at2759"/>
<feature type="domain" description="Exoribonuclease phosphorolytic" evidence="10">
    <location>
        <begin position="52"/>
        <end position="185"/>
    </location>
</feature>
<comment type="subcellular location">
    <subcellularLocation>
        <location evidence="1">Cytoplasm</location>
    </subcellularLocation>
    <subcellularLocation>
        <location evidence="2">Nucleus</location>
        <location evidence="2">Nucleolus</location>
    </subcellularLocation>
</comment>